<dbReference type="STRING" id="1003.SAMN04488541_10414"/>
<evidence type="ECO:0008006" key="3">
    <source>
        <dbReference type="Google" id="ProtNLM"/>
    </source>
</evidence>
<keyword evidence="2" id="KW-1185">Reference proteome</keyword>
<gene>
    <name evidence="1" type="ORF">SAMN04488541_10414</name>
</gene>
<evidence type="ECO:0000313" key="2">
    <source>
        <dbReference type="Proteomes" id="UP000199513"/>
    </source>
</evidence>
<dbReference type="EMBL" id="FONY01000041">
    <property type="protein sequence ID" value="SFF48774.1"/>
    <property type="molecule type" value="Genomic_DNA"/>
</dbReference>
<name>A0A1I2J2P6_9BACT</name>
<sequence>MKVNQKGKFPNFKGNFLKSSQIFVLVFCVTVFSACNKLENLSPDDKDNLRGSNARVEKGQEPFEELSRVKLKNGRLIFRDWEHFVKTWQYLNTLNLQEIEKWEEGLAFSL</sequence>
<reference evidence="2" key="1">
    <citation type="submission" date="2016-10" db="EMBL/GenBank/DDBJ databases">
        <authorList>
            <person name="Varghese N."/>
            <person name="Submissions S."/>
        </authorList>
    </citation>
    <scope>NUCLEOTIDE SEQUENCE [LARGE SCALE GENOMIC DNA]</scope>
    <source>
        <strain>GEY</strain>
        <strain evidence="2">DSM 9560</strain>
    </source>
</reference>
<dbReference type="AlphaFoldDB" id="A0A1I2J2P6"/>
<dbReference type="RefSeq" id="WP_091548920.1">
    <property type="nucleotide sequence ID" value="NZ_FONY01000041.1"/>
</dbReference>
<protein>
    <recommendedName>
        <fullName evidence="3">Lipoprotein</fullName>
    </recommendedName>
</protein>
<organism evidence="1 2">
    <name type="scientific">Thermoflexibacter ruber</name>
    <dbReference type="NCBI Taxonomy" id="1003"/>
    <lineage>
        <taxon>Bacteria</taxon>
        <taxon>Pseudomonadati</taxon>
        <taxon>Bacteroidota</taxon>
        <taxon>Cytophagia</taxon>
        <taxon>Cytophagales</taxon>
        <taxon>Thermoflexibacteraceae</taxon>
        <taxon>Thermoflexibacter</taxon>
    </lineage>
</organism>
<dbReference type="PROSITE" id="PS51257">
    <property type="entry name" value="PROKAR_LIPOPROTEIN"/>
    <property type="match status" value="1"/>
</dbReference>
<dbReference type="Proteomes" id="UP000199513">
    <property type="component" value="Unassembled WGS sequence"/>
</dbReference>
<accession>A0A1I2J2P6</accession>
<evidence type="ECO:0000313" key="1">
    <source>
        <dbReference type="EMBL" id="SFF48774.1"/>
    </source>
</evidence>
<proteinExistence type="predicted"/>